<dbReference type="Proteomes" id="UP000700334">
    <property type="component" value="Unassembled WGS sequence"/>
</dbReference>
<proteinExistence type="predicted"/>
<reference evidence="1" key="1">
    <citation type="journal article" date="2021" name="Evol. Appl.">
        <title>The genome of the Pyrenean desman and the effects of bottlenecks and inbreeding on the genomic landscape of an endangered species.</title>
        <authorList>
            <person name="Escoda L."/>
            <person name="Castresana J."/>
        </authorList>
    </citation>
    <scope>NUCLEOTIDE SEQUENCE</scope>
    <source>
        <strain evidence="1">IBE-C5619</strain>
    </source>
</reference>
<evidence type="ECO:0000313" key="1">
    <source>
        <dbReference type="EMBL" id="KAG8512105.1"/>
    </source>
</evidence>
<sequence>SKLKSLHNKVYLKSWRVQEWNNSSDEGFVHEIWIMLCLSLFHLAQSSLKDKQALRELVLKTLMLYSDSDSSVKYKKKNANEIFYDLAPQINRKTPVPGKAHRSWESPSSQLLEYAKAV</sequence>
<accession>A0A8J6DLH8</accession>
<name>A0A8J6DLH8_GALPY</name>
<comment type="caution">
    <text evidence="1">The sequence shown here is derived from an EMBL/GenBank/DDBJ whole genome shotgun (WGS) entry which is preliminary data.</text>
</comment>
<dbReference type="EMBL" id="JAGFMF010011803">
    <property type="protein sequence ID" value="KAG8512105.1"/>
    <property type="molecule type" value="Genomic_DNA"/>
</dbReference>
<feature type="non-terminal residue" evidence="1">
    <location>
        <position position="118"/>
    </location>
</feature>
<evidence type="ECO:0000313" key="2">
    <source>
        <dbReference type="Proteomes" id="UP000700334"/>
    </source>
</evidence>
<organism evidence="1 2">
    <name type="scientific">Galemys pyrenaicus</name>
    <name type="common">Iberian desman</name>
    <name type="synonym">Pyrenean desman</name>
    <dbReference type="NCBI Taxonomy" id="202257"/>
    <lineage>
        <taxon>Eukaryota</taxon>
        <taxon>Metazoa</taxon>
        <taxon>Chordata</taxon>
        <taxon>Craniata</taxon>
        <taxon>Vertebrata</taxon>
        <taxon>Euteleostomi</taxon>
        <taxon>Mammalia</taxon>
        <taxon>Eutheria</taxon>
        <taxon>Laurasiatheria</taxon>
        <taxon>Eulipotyphla</taxon>
        <taxon>Talpidae</taxon>
        <taxon>Galemys</taxon>
    </lineage>
</organism>
<protein>
    <submittedName>
        <fullName evidence="1">Uncharacterized protein</fullName>
    </submittedName>
</protein>
<keyword evidence="2" id="KW-1185">Reference proteome</keyword>
<dbReference type="AlphaFoldDB" id="A0A8J6DLH8"/>
<gene>
    <name evidence="1" type="ORF">J0S82_011235</name>
</gene>